<dbReference type="GO" id="GO:0003700">
    <property type="term" value="F:DNA-binding transcription factor activity"/>
    <property type="evidence" value="ECO:0007669"/>
    <property type="project" value="InterPro"/>
</dbReference>
<evidence type="ECO:0000313" key="7">
    <source>
        <dbReference type="Proteomes" id="UP000237839"/>
    </source>
</evidence>
<gene>
    <name evidence="6" type="ORF">S2091_0112</name>
</gene>
<dbReference type="GO" id="GO:0006351">
    <property type="term" value="P:DNA-templated transcription"/>
    <property type="evidence" value="ECO:0007669"/>
    <property type="project" value="TreeGrafter"/>
</dbReference>
<dbReference type="Gene3D" id="1.10.10.10">
    <property type="entry name" value="Winged helix-like DNA-binding domain superfamily/Winged helix DNA-binding domain"/>
    <property type="match status" value="1"/>
</dbReference>
<dbReference type="SUPFAM" id="SSF46785">
    <property type="entry name" value="Winged helix' DNA-binding domain"/>
    <property type="match status" value="1"/>
</dbReference>
<dbReference type="InterPro" id="IPR005119">
    <property type="entry name" value="LysR_subst-bd"/>
</dbReference>
<protein>
    <submittedName>
        <fullName evidence="6">Transcriptional regulator</fullName>
    </submittedName>
</protein>
<sequence>MINPQHLAIFVSIVQAGSISGAATLLGCGKSVVSRQLAKLEDDLGARLIQRSTRRLALTEIGEMVLAEARKIEHSLNNIDLITDQFQQQVRGLLRVSCSMAGRRQVVPLIAEFTRLYPQVKVALQLEDHLVDLIKEQIDVAIRVSHLPDSTLVARKLAENPRMLVASPAYLAQSGTPQTPAQLTEHACLVYANEGRVYDEWTFSGQPEPFKVKVGGAIQINDGGALVTAACCGAGILLIPRKIVAEELANGELVEVLENWPLPAGAPIYAVYPARDWLALKTSAFVGFMQERMSA</sequence>
<keyword evidence="7" id="KW-1185">Reference proteome</keyword>
<dbReference type="InterPro" id="IPR058163">
    <property type="entry name" value="LysR-type_TF_proteobact-type"/>
</dbReference>
<dbReference type="RefSeq" id="WP_105529831.1">
    <property type="nucleotide sequence ID" value="NZ_PUGF01000001.1"/>
</dbReference>
<dbReference type="FunFam" id="1.10.10.10:FF:000001">
    <property type="entry name" value="LysR family transcriptional regulator"/>
    <property type="match status" value="1"/>
</dbReference>
<dbReference type="PROSITE" id="PS50931">
    <property type="entry name" value="HTH_LYSR"/>
    <property type="match status" value="1"/>
</dbReference>
<reference evidence="6 7" key="1">
    <citation type="submission" date="2018-02" db="EMBL/GenBank/DDBJ databases">
        <title>Solimicrobium silvestre gen. nov., sp. nov., isolated from alpine forest soil.</title>
        <authorList>
            <person name="Margesin R."/>
            <person name="Albuquerque L."/>
            <person name="Zhang D.-C."/>
            <person name="Froufe H.J.C."/>
            <person name="Severino R."/>
            <person name="Roxo I."/>
            <person name="Egas C."/>
            <person name="Da Costa M.S."/>
        </authorList>
    </citation>
    <scope>NUCLEOTIDE SEQUENCE [LARGE SCALE GENOMIC DNA]</scope>
    <source>
        <strain evidence="6 7">S20-91</strain>
    </source>
</reference>
<dbReference type="PANTHER" id="PTHR30537">
    <property type="entry name" value="HTH-TYPE TRANSCRIPTIONAL REGULATOR"/>
    <property type="match status" value="1"/>
</dbReference>
<dbReference type="Proteomes" id="UP000237839">
    <property type="component" value="Unassembled WGS sequence"/>
</dbReference>
<accession>A0A2S9H4M4</accession>
<dbReference type="Pfam" id="PF03466">
    <property type="entry name" value="LysR_substrate"/>
    <property type="match status" value="1"/>
</dbReference>
<dbReference type="InterPro" id="IPR000847">
    <property type="entry name" value="LysR_HTH_N"/>
</dbReference>
<dbReference type="AlphaFoldDB" id="A0A2S9H4M4"/>
<dbReference type="PANTHER" id="PTHR30537:SF5">
    <property type="entry name" value="HTH-TYPE TRANSCRIPTIONAL ACTIVATOR TTDR-RELATED"/>
    <property type="match status" value="1"/>
</dbReference>
<keyword evidence="4" id="KW-0804">Transcription</keyword>
<evidence type="ECO:0000259" key="5">
    <source>
        <dbReference type="PROSITE" id="PS50931"/>
    </source>
</evidence>
<keyword evidence="2" id="KW-0805">Transcription regulation</keyword>
<name>A0A2S9H4M4_9BURK</name>
<proteinExistence type="inferred from homology"/>
<evidence type="ECO:0000256" key="1">
    <source>
        <dbReference type="ARBA" id="ARBA00009437"/>
    </source>
</evidence>
<organism evidence="6 7">
    <name type="scientific">Solimicrobium silvestre</name>
    <dbReference type="NCBI Taxonomy" id="2099400"/>
    <lineage>
        <taxon>Bacteria</taxon>
        <taxon>Pseudomonadati</taxon>
        <taxon>Pseudomonadota</taxon>
        <taxon>Betaproteobacteria</taxon>
        <taxon>Burkholderiales</taxon>
        <taxon>Oxalobacteraceae</taxon>
        <taxon>Solimicrobium</taxon>
    </lineage>
</organism>
<comment type="caution">
    <text evidence="6">The sequence shown here is derived from an EMBL/GenBank/DDBJ whole genome shotgun (WGS) entry which is preliminary data.</text>
</comment>
<comment type="similarity">
    <text evidence="1">Belongs to the LysR transcriptional regulatory family.</text>
</comment>
<dbReference type="FunFam" id="3.40.190.290:FF:000001">
    <property type="entry name" value="Transcriptional regulator, LysR family"/>
    <property type="match status" value="1"/>
</dbReference>
<dbReference type="Pfam" id="PF00126">
    <property type="entry name" value="HTH_1"/>
    <property type="match status" value="1"/>
</dbReference>
<dbReference type="GO" id="GO:0043565">
    <property type="term" value="F:sequence-specific DNA binding"/>
    <property type="evidence" value="ECO:0007669"/>
    <property type="project" value="TreeGrafter"/>
</dbReference>
<dbReference type="Gene3D" id="3.40.190.290">
    <property type="match status" value="1"/>
</dbReference>
<dbReference type="CDD" id="cd08422">
    <property type="entry name" value="PBP2_CrgA_like"/>
    <property type="match status" value="1"/>
</dbReference>
<dbReference type="EMBL" id="PUGF01000001">
    <property type="protein sequence ID" value="PRC94917.1"/>
    <property type="molecule type" value="Genomic_DNA"/>
</dbReference>
<dbReference type="InterPro" id="IPR036388">
    <property type="entry name" value="WH-like_DNA-bd_sf"/>
</dbReference>
<evidence type="ECO:0000256" key="4">
    <source>
        <dbReference type="ARBA" id="ARBA00023163"/>
    </source>
</evidence>
<evidence type="ECO:0000256" key="3">
    <source>
        <dbReference type="ARBA" id="ARBA00023125"/>
    </source>
</evidence>
<dbReference type="InterPro" id="IPR036390">
    <property type="entry name" value="WH_DNA-bd_sf"/>
</dbReference>
<evidence type="ECO:0000313" key="6">
    <source>
        <dbReference type="EMBL" id="PRC94917.1"/>
    </source>
</evidence>
<dbReference type="OrthoDB" id="9110639at2"/>
<keyword evidence="3" id="KW-0238">DNA-binding</keyword>
<dbReference type="SUPFAM" id="SSF53850">
    <property type="entry name" value="Periplasmic binding protein-like II"/>
    <property type="match status" value="1"/>
</dbReference>
<feature type="domain" description="HTH lysR-type" evidence="5">
    <location>
        <begin position="2"/>
        <end position="59"/>
    </location>
</feature>
<evidence type="ECO:0000256" key="2">
    <source>
        <dbReference type="ARBA" id="ARBA00023015"/>
    </source>
</evidence>